<organism evidence="3 4">
    <name type="scientific">Penaeus vannamei</name>
    <name type="common">Whiteleg shrimp</name>
    <name type="synonym">Litopenaeus vannamei</name>
    <dbReference type="NCBI Taxonomy" id="6689"/>
    <lineage>
        <taxon>Eukaryota</taxon>
        <taxon>Metazoa</taxon>
        <taxon>Ecdysozoa</taxon>
        <taxon>Arthropoda</taxon>
        <taxon>Crustacea</taxon>
        <taxon>Multicrustacea</taxon>
        <taxon>Malacostraca</taxon>
        <taxon>Eumalacostraca</taxon>
        <taxon>Eucarida</taxon>
        <taxon>Decapoda</taxon>
        <taxon>Dendrobranchiata</taxon>
        <taxon>Penaeoidea</taxon>
        <taxon>Penaeidae</taxon>
        <taxon>Penaeus</taxon>
    </lineage>
</organism>
<dbReference type="AlphaFoldDB" id="A0A423SMB7"/>
<dbReference type="EMBL" id="QCYY01003097">
    <property type="protein sequence ID" value="ROT65333.1"/>
    <property type="molecule type" value="Genomic_DNA"/>
</dbReference>
<evidence type="ECO:0000313" key="3">
    <source>
        <dbReference type="EMBL" id="ROT65333.1"/>
    </source>
</evidence>
<reference evidence="3 4" key="1">
    <citation type="submission" date="2018-04" db="EMBL/GenBank/DDBJ databases">
        <authorList>
            <person name="Zhang X."/>
            <person name="Yuan J."/>
            <person name="Li F."/>
            <person name="Xiang J."/>
        </authorList>
    </citation>
    <scope>NUCLEOTIDE SEQUENCE [LARGE SCALE GENOMIC DNA]</scope>
    <source>
        <tissue evidence="3">Muscle</tissue>
    </source>
</reference>
<proteinExistence type="predicted"/>
<evidence type="ECO:0000256" key="1">
    <source>
        <dbReference type="SAM" id="MobiDB-lite"/>
    </source>
</evidence>
<keyword evidence="4" id="KW-1185">Reference proteome</keyword>
<comment type="caution">
    <text evidence="3">The sequence shown here is derived from an EMBL/GenBank/DDBJ whole genome shotgun (WGS) entry which is preliminary data.</text>
</comment>
<keyword evidence="2" id="KW-0812">Transmembrane</keyword>
<sequence length="576" mass="62889">MPWRHGWGLRGRLSWRGEARTGLSAGRACVLDSRGHGTECQQTSRRHLLPLPRLSPLPPHAILFASTSIICRPLSSPYRRYLPYLEPIASPQLFPSPSPSLSSNFPPPSPQLNFPPLPSQSPSSFSPTFLPPSAFPNFPPFPPRFPSASTSSHPFPLAPTSSPTPPPLILSSSFLLPILPPLPLALTSSPYPYLLTSETIPVQFPSILSPFLSPISLSRSLASIRLSTTPPPPHRLSFSPLDTVLFLLSLSPPFSASSPSLSLSFFSLLRNLSIPLPSPSPFVQQSSPISLRLSFFSPSFQHPPPLSPLLLSSLLSKLSPSSFLSFFSPCFSEKTFTQTEKKTQKRTKSQKSSRIPLLLSLIPSLLFSILSILSLFLHTLPFSLVQASSPSPPPPLGVKDPPSIRHSGRPFSIVSGILIPRPSSTPPPCSGISPTHSLSSSFLLKLFSLFRPLLSSPRPFLFLRWVHFILLPHPYLPPFPHSFHHPSSSLPLCSTLFPTPFSCPSSFPVCFNPLPLTPTLPHSSLLPPSFPLLPLTSLPLHLFIIFPTRAFFTPSLYPFVSTSSPTPLPSPPFLTD</sequence>
<name>A0A423SMB7_PENVA</name>
<accession>A0A423SMB7</accession>
<dbReference type="Proteomes" id="UP000283509">
    <property type="component" value="Unassembled WGS sequence"/>
</dbReference>
<keyword evidence="2" id="KW-1133">Transmembrane helix</keyword>
<evidence type="ECO:0000256" key="2">
    <source>
        <dbReference type="SAM" id="Phobius"/>
    </source>
</evidence>
<gene>
    <name evidence="3" type="ORF">C7M84_016700</name>
</gene>
<keyword evidence="2" id="KW-0472">Membrane</keyword>
<protein>
    <submittedName>
        <fullName evidence="3">Uncharacterized protein</fullName>
    </submittedName>
</protein>
<feature type="region of interest" description="Disordered" evidence="1">
    <location>
        <begin position="99"/>
        <end position="126"/>
    </location>
</feature>
<evidence type="ECO:0000313" key="4">
    <source>
        <dbReference type="Proteomes" id="UP000283509"/>
    </source>
</evidence>
<feature type="transmembrane region" description="Helical" evidence="2">
    <location>
        <begin position="355"/>
        <end position="377"/>
    </location>
</feature>
<feature type="compositionally biased region" description="Pro residues" evidence="1">
    <location>
        <begin position="105"/>
        <end position="119"/>
    </location>
</feature>
<reference evidence="3 4" key="2">
    <citation type="submission" date="2019-01" db="EMBL/GenBank/DDBJ databases">
        <title>The decoding of complex shrimp genome reveals the adaptation for benthos swimmer, frequently molting mechanism and breeding impact on genome.</title>
        <authorList>
            <person name="Sun Y."/>
            <person name="Gao Y."/>
            <person name="Yu Y."/>
        </authorList>
    </citation>
    <scope>NUCLEOTIDE SEQUENCE [LARGE SCALE GENOMIC DNA]</scope>
    <source>
        <tissue evidence="3">Muscle</tissue>
    </source>
</reference>